<dbReference type="GO" id="GO:0003677">
    <property type="term" value="F:DNA binding"/>
    <property type="evidence" value="ECO:0007669"/>
    <property type="project" value="UniProtKB-KW"/>
</dbReference>
<reference evidence="6 7" key="1">
    <citation type="submission" date="2017-05" db="EMBL/GenBank/DDBJ databases">
        <authorList>
            <person name="Varghese N."/>
            <person name="Submissions S."/>
        </authorList>
    </citation>
    <scope>NUCLEOTIDE SEQUENCE [LARGE SCALE GENOMIC DNA]</scope>
    <source>
        <strain evidence="6 7">DSM 29506</strain>
    </source>
</reference>
<dbReference type="InterPro" id="IPR036388">
    <property type="entry name" value="WH-like_DNA-bd_sf"/>
</dbReference>
<evidence type="ECO:0000313" key="6">
    <source>
        <dbReference type="EMBL" id="SMO53462.1"/>
    </source>
</evidence>
<comment type="similarity">
    <text evidence="1">Belongs to the LysR transcriptional regulatory family.</text>
</comment>
<dbReference type="EMBL" id="FXTO01000005">
    <property type="protein sequence ID" value="SMO53462.1"/>
    <property type="molecule type" value="Genomic_DNA"/>
</dbReference>
<dbReference type="Proteomes" id="UP000316030">
    <property type="component" value="Unassembled WGS sequence"/>
</dbReference>
<keyword evidence="7" id="KW-1185">Reference proteome</keyword>
<keyword evidence="3 6" id="KW-0238">DNA-binding</keyword>
<organism evidence="6 7">
    <name type="scientific">Thalassovita litoralis</name>
    <dbReference type="NCBI Taxonomy" id="1010611"/>
    <lineage>
        <taxon>Bacteria</taxon>
        <taxon>Pseudomonadati</taxon>
        <taxon>Pseudomonadota</taxon>
        <taxon>Alphaproteobacteria</taxon>
        <taxon>Rhodobacterales</taxon>
        <taxon>Roseobacteraceae</taxon>
        <taxon>Thalassovita</taxon>
    </lineage>
</organism>
<dbReference type="GO" id="GO:0003700">
    <property type="term" value="F:DNA-binding transcription factor activity"/>
    <property type="evidence" value="ECO:0007669"/>
    <property type="project" value="InterPro"/>
</dbReference>
<evidence type="ECO:0000259" key="5">
    <source>
        <dbReference type="PROSITE" id="PS50931"/>
    </source>
</evidence>
<dbReference type="RefSeq" id="WP_221930530.1">
    <property type="nucleotide sequence ID" value="NZ_FXTO01000005.1"/>
</dbReference>
<keyword evidence="4" id="KW-0804">Transcription</keyword>
<dbReference type="GO" id="GO:0005829">
    <property type="term" value="C:cytosol"/>
    <property type="evidence" value="ECO:0007669"/>
    <property type="project" value="TreeGrafter"/>
</dbReference>
<dbReference type="InterPro" id="IPR005119">
    <property type="entry name" value="LysR_subst-bd"/>
</dbReference>
<feature type="domain" description="HTH lysR-type" evidence="5">
    <location>
        <begin position="10"/>
        <end position="67"/>
    </location>
</feature>
<dbReference type="InterPro" id="IPR000847">
    <property type="entry name" value="LysR_HTH_N"/>
</dbReference>
<gene>
    <name evidence="6" type="ORF">SAMN06265173_10558</name>
</gene>
<keyword evidence="2" id="KW-0805">Transcription regulation</keyword>
<dbReference type="SUPFAM" id="SSF46785">
    <property type="entry name" value="Winged helix' DNA-binding domain"/>
    <property type="match status" value="1"/>
</dbReference>
<sequence>MNAEKFARSLTLRHLRIIAALAEYGLVAKVAESLNVTQPSVSKQISELERLADIQIVIRERNRLHLTPAGNRLADHARRILLQLDRAAFDLDAMTQGVAGSVSIGAVSSVAPTLLPPAISLMKRSAPQANISITEGHFVSLFPALESGALDMVIARIWHPQDIPGIQQKVLLEEQIAIVANKDHPLARETTLSWAQAVEWPWILPLGNSVARRAVESLFAEFGSAPPVNVIASSSLFLNIAMMLDTPALGLFPQSIAQTHASRGELVILPLDTRNMLSQVRCFWRTGQAEANSAFDLFQKCLEQSLAR</sequence>
<dbReference type="PROSITE" id="PS50931">
    <property type="entry name" value="HTH_LYSR"/>
    <property type="match status" value="1"/>
</dbReference>
<accession>A0A521C1X3</accession>
<evidence type="ECO:0000256" key="4">
    <source>
        <dbReference type="ARBA" id="ARBA00023163"/>
    </source>
</evidence>
<dbReference type="PANTHER" id="PTHR30419">
    <property type="entry name" value="HTH-TYPE TRANSCRIPTIONAL REGULATOR YBHD"/>
    <property type="match status" value="1"/>
</dbReference>
<evidence type="ECO:0000256" key="3">
    <source>
        <dbReference type="ARBA" id="ARBA00023125"/>
    </source>
</evidence>
<dbReference type="AlphaFoldDB" id="A0A521C1X3"/>
<dbReference type="Pfam" id="PF00126">
    <property type="entry name" value="HTH_1"/>
    <property type="match status" value="1"/>
</dbReference>
<dbReference type="PRINTS" id="PR00039">
    <property type="entry name" value="HTHLYSR"/>
</dbReference>
<dbReference type="InterPro" id="IPR050950">
    <property type="entry name" value="HTH-type_LysR_regulators"/>
</dbReference>
<evidence type="ECO:0000256" key="2">
    <source>
        <dbReference type="ARBA" id="ARBA00023015"/>
    </source>
</evidence>
<evidence type="ECO:0000256" key="1">
    <source>
        <dbReference type="ARBA" id="ARBA00009437"/>
    </source>
</evidence>
<dbReference type="SUPFAM" id="SSF53850">
    <property type="entry name" value="Periplasmic binding protein-like II"/>
    <property type="match status" value="1"/>
</dbReference>
<proteinExistence type="inferred from homology"/>
<dbReference type="PANTHER" id="PTHR30419:SF8">
    <property type="entry name" value="NITROGEN ASSIMILATION TRANSCRIPTIONAL ACTIVATOR-RELATED"/>
    <property type="match status" value="1"/>
</dbReference>
<dbReference type="Pfam" id="PF03466">
    <property type="entry name" value="LysR_substrate"/>
    <property type="match status" value="1"/>
</dbReference>
<protein>
    <submittedName>
        <fullName evidence="6">DNA-binding transcriptional regulator, LysR family</fullName>
    </submittedName>
</protein>
<name>A0A521C1X3_9RHOB</name>
<evidence type="ECO:0000313" key="7">
    <source>
        <dbReference type="Proteomes" id="UP000316030"/>
    </source>
</evidence>
<dbReference type="InterPro" id="IPR036390">
    <property type="entry name" value="WH_DNA-bd_sf"/>
</dbReference>
<dbReference type="Gene3D" id="1.10.10.10">
    <property type="entry name" value="Winged helix-like DNA-binding domain superfamily/Winged helix DNA-binding domain"/>
    <property type="match status" value="1"/>
</dbReference>
<dbReference type="Gene3D" id="3.40.190.10">
    <property type="entry name" value="Periplasmic binding protein-like II"/>
    <property type="match status" value="2"/>
</dbReference>